<evidence type="ECO:0000256" key="1">
    <source>
        <dbReference type="ARBA" id="ARBA00022801"/>
    </source>
</evidence>
<evidence type="ECO:0000313" key="3">
    <source>
        <dbReference type="EMBL" id="GLX76742.1"/>
    </source>
</evidence>
<dbReference type="PANTHER" id="PTHR43546:SF9">
    <property type="entry name" value="L-ASCORBATE-6-PHOSPHATE LACTONASE ULAG-RELATED"/>
    <property type="match status" value="1"/>
</dbReference>
<keyword evidence="2" id="KW-0732">Signal</keyword>
<sequence>MAWQLLLLSFFLGSIHVVGAHDFHSPEPGVNDNKARGKQLLIEQGVVQYLGNEALLVATKQQKILFDPFFHDNIGIYQLVPDKVKQAMFAGAAPFDDVDAVFISHAHRDHFAVDSVARYLQNFTQVKLYASQQAITQLTQYMAEQQLSIAPSRMIAVDLQLGDDVWQQKSAGLAVSAIRIPHAGWPSRADVENILFQVVLNDNVSVMHMGDADPDVQHYLPYRQHWRQHTIDINFPPYWFFFSAEGRDILTDIISADSNVGIHVPMKVPNQLKSGQYQYFSTVGDSKTINRSF</sequence>
<evidence type="ECO:0000313" key="4">
    <source>
        <dbReference type="Proteomes" id="UP001157186"/>
    </source>
</evidence>
<feature type="signal peptide" evidence="2">
    <location>
        <begin position="1"/>
        <end position="20"/>
    </location>
</feature>
<dbReference type="Pfam" id="PF13483">
    <property type="entry name" value="Lactamase_B_3"/>
    <property type="match status" value="1"/>
</dbReference>
<dbReference type="RefSeq" id="WP_284242534.1">
    <property type="nucleotide sequence ID" value="NZ_BSST01000001.1"/>
</dbReference>
<keyword evidence="1" id="KW-0378">Hydrolase</keyword>
<protein>
    <recommendedName>
        <fullName evidence="5">Metallo-beta-lactamase domain-containing protein</fullName>
    </recommendedName>
</protein>
<evidence type="ECO:0008006" key="5">
    <source>
        <dbReference type="Google" id="ProtNLM"/>
    </source>
</evidence>
<dbReference type="InterPro" id="IPR050114">
    <property type="entry name" value="UPF0173_UPF0282_UlaG_hydrolase"/>
</dbReference>
<feature type="chain" id="PRO_5046299610" description="Metallo-beta-lactamase domain-containing protein" evidence="2">
    <location>
        <begin position="21"/>
        <end position="293"/>
    </location>
</feature>
<dbReference type="SUPFAM" id="SSF56281">
    <property type="entry name" value="Metallo-hydrolase/oxidoreductase"/>
    <property type="match status" value="1"/>
</dbReference>
<keyword evidence="4" id="KW-1185">Reference proteome</keyword>
<name>A0ABQ6GQB4_9GAMM</name>
<organism evidence="3 4">
    <name type="scientific">Thalassotalea insulae</name>
    <dbReference type="NCBI Taxonomy" id="2056778"/>
    <lineage>
        <taxon>Bacteria</taxon>
        <taxon>Pseudomonadati</taxon>
        <taxon>Pseudomonadota</taxon>
        <taxon>Gammaproteobacteria</taxon>
        <taxon>Alteromonadales</taxon>
        <taxon>Colwelliaceae</taxon>
        <taxon>Thalassotalea</taxon>
    </lineage>
</organism>
<gene>
    <name evidence="3" type="ORF">tinsulaeT_00820</name>
</gene>
<proteinExistence type="predicted"/>
<dbReference type="Gene3D" id="3.60.15.10">
    <property type="entry name" value="Ribonuclease Z/Hydroxyacylglutathione hydrolase-like"/>
    <property type="match status" value="1"/>
</dbReference>
<comment type="caution">
    <text evidence="3">The sequence shown here is derived from an EMBL/GenBank/DDBJ whole genome shotgun (WGS) entry which is preliminary data.</text>
</comment>
<accession>A0ABQ6GQB4</accession>
<reference evidence="3 4" key="1">
    <citation type="submission" date="2023-03" db="EMBL/GenBank/DDBJ databases">
        <title>Draft genome sequence of Thalassotalea insulae KCTC 62186T.</title>
        <authorList>
            <person name="Sawabe T."/>
        </authorList>
    </citation>
    <scope>NUCLEOTIDE SEQUENCE [LARGE SCALE GENOMIC DNA]</scope>
    <source>
        <strain evidence="3 4">KCTC 62186</strain>
    </source>
</reference>
<dbReference type="PANTHER" id="PTHR43546">
    <property type="entry name" value="UPF0173 METAL-DEPENDENT HYDROLASE MJ1163-RELATED"/>
    <property type="match status" value="1"/>
</dbReference>
<dbReference type="InterPro" id="IPR036866">
    <property type="entry name" value="RibonucZ/Hydroxyglut_hydro"/>
</dbReference>
<dbReference type="EMBL" id="BSST01000001">
    <property type="protein sequence ID" value="GLX76742.1"/>
    <property type="molecule type" value="Genomic_DNA"/>
</dbReference>
<dbReference type="Proteomes" id="UP001157186">
    <property type="component" value="Unassembled WGS sequence"/>
</dbReference>
<evidence type="ECO:0000256" key="2">
    <source>
        <dbReference type="SAM" id="SignalP"/>
    </source>
</evidence>